<keyword evidence="4" id="KW-1185">Reference proteome</keyword>
<dbReference type="InterPro" id="IPR027817">
    <property type="entry name" value="Costars_dom"/>
</dbReference>
<proteinExistence type="predicted"/>
<accession>A0ABD0XZ59</accession>
<dbReference type="InterPro" id="IPR026111">
    <property type="entry name" value="Abra"/>
</dbReference>
<dbReference type="Proteomes" id="UP001558652">
    <property type="component" value="Unassembled WGS sequence"/>
</dbReference>
<dbReference type="InterPro" id="IPR038095">
    <property type="entry name" value="Costars_sf"/>
</dbReference>
<dbReference type="SMART" id="SM01283">
    <property type="entry name" value="Costars"/>
    <property type="match status" value="1"/>
</dbReference>
<organism evidence="3 4">
    <name type="scientific">Ranatra chinensis</name>
    <dbReference type="NCBI Taxonomy" id="642074"/>
    <lineage>
        <taxon>Eukaryota</taxon>
        <taxon>Metazoa</taxon>
        <taxon>Ecdysozoa</taxon>
        <taxon>Arthropoda</taxon>
        <taxon>Hexapoda</taxon>
        <taxon>Insecta</taxon>
        <taxon>Pterygota</taxon>
        <taxon>Neoptera</taxon>
        <taxon>Paraneoptera</taxon>
        <taxon>Hemiptera</taxon>
        <taxon>Heteroptera</taxon>
        <taxon>Panheteroptera</taxon>
        <taxon>Nepomorpha</taxon>
        <taxon>Nepidae</taxon>
        <taxon>Ranatrinae</taxon>
        <taxon>Ranatra</taxon>
    </lineage>
</organism>
<feature type="domain" description="Costars" evidence="2">
    <location>
        <begin position="62"/>
        <end position="156"/>
    </location>
</feature>
<sequence length="159" mass="18152">MLTDRINKLNERINKHLDSQRHNPFSANFDRSRSPSPRPSDPDYGRPVAGSKTDERGRKAKSHITKEILELCAAIHDLAAYNRELTSRNDRAPTGEDELQDVVTFGELFQYYCLCVQVYSNINNKVVGLLIAAKKKGILYFEKEMLFQVSSPILLEDTH</sequence>
<evidence type="ECO:0000256" key="1">
    <source>
        <dbReference type="SAM" id="MobiDB-lite"/>
    </source>
</evidence>
<protein>
    <recommendedName>
        <fullName evidence="2">Costars domain-containing protein</fullName>
    </recommendedName>
</protein>
<dbReference type="EMBL" id="JBFDAA010000017">
    <property type="protein sequence ID" value="KAL1116522.1"/>
    <property type="molecule type" value="Genomic_DNA"/>
</dbReference>
<name>A0ABD0XZ59_9HEMI</name>
<comment type="caution">
    <text evidence="3">The sequence shown here is derived from an EMBL/GenBank/DDBJ whole genome shotgun (WGS) entry which is preliminary data.</text>
</comment>
<dbReference type="AlphaFoldDB" id="A0ABD0XZ59"/>
<dbReference type="Pfam" id="PF14705">
    <property type="entry name" value="Costars"/>
    <property type="match status" value="1"/>
</dbReference>
<evidence type="ECO:0000313" key="4">
    <source>
        <dbReference type="Proteomes" id="UP001558652"/>
    </source>
</evidence>
<feature type="compositionally biased region" description="Basic and acidic residues" evidence="1">
    <location>
        <begin position="9"/>
        <end position="21"/>
    </location>
</feature>
<feature type="region of interest" description="Disordered" evidence="1">
    <location>
        <begin position="9"/>
        <end position="61"/>
    </location>
</feature>
<dbReference type="Gene3D" id="1.10.10.1540">
    <property type="entry name" value="Costar domain"/>
    <property type="match status" value="1"/>
</dbReference>
<reference evidence="3 4" key="1">
    <citation type="submission" date="2024-07" db="EMBL/GenBank/DDBJ databases">
        <title>Chromosome-level genome assembly of the water stick insect Ranatra chinensis (Heteroptera: Nepidae).</title>
        <authorList>
            <person name="Liu X."/>
        </authorList>
    </citation>
    <scope>NUCLEOTIDE SEQUENCE [LARGE SCALE GENOMIC DNA]</scope>
    <source>
        <strain evidence="3">Cailab_2021Rc</strain>
        <tissue evidence="3">Muscle</tissue>
    </source>
</reference>
<evidence type="ECO:0000313" key="3">
    <source>
        <dbReference type="EMBL" id="KAL1116522.1"/>
    </source>
</evidence>
<evidence type="ECO:0000259" key="2">
    <source>
        <dbReference type="SMART" id="SM01283"/>
    </source>
</evidence>
<gene>
    <name evidence="3" type="ORF">AAG570_004994</name>
</gene>
<dbReference type="PANTHER" id="PTHR22739">
    <property type="entry name" value="STRIATED MUSCLE ACTIVATOR OF RHO-DEPENDENT SIGNALING-RELATED"/>
    <property type="match status" value="1"/>
</dbReference>
<dbReference type="PANTHER" id="PTHR22739:SF7">
    <property type="entry name" value="EG:152A3.3 PROTEIN-RELATED"/>
    <property type="match status" value="1"/>
</dbReference>